<evidence type="ECO:0000256" key="2">
    <source>
        <dbReference type="ARBA" id="ARBA00010973"/>
    </source>
</evidence>
<dbReference type="InterPro" id="IPR011330">
    <property type="entry name" value="Glyco_hydro/deAcase_b/a-brl"/>
</dbReference>
<dbReference type="PROSITE" id="PS51677">
    <property type="entry name" value="NODB"/>
    <property type="match status" value="1"/>
</dbReference>
<dbReference type="EMBL" id="QUWV01000084">
    <property type="protein sequence ID" value="RFD19634.1"/>
    <property type="molecule type" value="Genomic_DNA"/>
</dbReference>
<dbReference type="InterPro" id="IPR002509">
    <property type="entry name" value="NODB_dom"/>
</dbReference>
<evidence type="ECO:0000313" key="6">
    <source>
        <dbReference type="EMBL" id="RFD19634.1"/>
    </source>
</evidence>
<proteinExistence type="inferred from homology"/>
<name>A0A371YZE9_9PROT</name>
<dbReference type="Gene3D" id="3.20.20.370">
    <property type="entry name" value="Glycoside hydrolase/deacetylase"/>
    <property type="match status" value="1"/>
</dbReference>
<evidence type="ECO:0000313" key="7">
    <source>
        <dbReference type="Proteomes" id="UP000262371"/>
    </source>
</evidence>
<dbReference type="CDD" id="cd10977">
    <property type="entry name" value="CE4_PuuE_SpCDA1"/>
    <property type="match status" value="1"/>
</dbReference>
<reference evidence="6 7" key="1">
    <citation type="submission" date="2018-08" db="EMBL/GenBank/DDBJ databases">
        <title>Komagataeibacter sp. AV 382.</title>
        <authorList>
            <person name="Skraban J."/>
            <person name="Trcek J."/>
        </authorList>
    </citation>
    <scope>NUCLEOTIDE SEQUENCE [LARGE SCALE GENOMIC DNA]</scope>
    <source>
        <strain evidence="6 7">AV 382</strain>
    </source>
</reference>
<protein>
    <recommendedName>
        <fullName evidence="3">Chitooligosaccharide deacetylase</fullName>
    </recommendedName>
    <alternativeName>
        <fullName evidence="4">Nodulation protein B</fullName>
    </alternativeName>
</protein>
<gene>
    <name evidence="6" type="primary">puuE</name>
    <name evidence="6" type="ORF">DY926_10310</name>
</gene>
<evidence type="ECO:0000256" key="4">
    <source>
        <dbReference type="ARBA" id="ARBA00032976"/>
    </source>
</evidence>
<keyword evidence="7" id="KW-1185">Reference proteome</keyword>
<dbReference type="NCBIfam" id="TIGR03212">
    <property type="entry name" value="uraD_N-term-dom"/>
    <property type="match status" value="1"/>
</dbReference>
<dbReference type="SUPFAM" id="SSF88713">
    <property type="entry name" value="Glycoside hydrolase/deacetylase"/>
    <property type="match status" value="1"/>
</dbReference>
<dbReference type="GO" id="GO:0016810">
    <property type="term" value="F:hydrolase activity, acting on carbon-nitrogen (but not peptide) bonds"/>
    <property type="evidence" value="ECO:0007669"/>
    <property type="project" value="InterPro"/>
</dbReference>
<dbReference type="Pfam" id="PF01522">
    <property type="entry name" value="Polysacc_deac_1"/>
    <property type="match status" value="1"/>
</dbReference>
<dbReference type="PANTHER" id="PTHR43123">
    <property type="entry name" value="POLYSACCHARIDE DEACETYLASE-RELATED"/>
    <property type="match status" value="1"/>
</dbReference>
<dbReference type="InterPro" id="IPR017625">
    <property type="entry name" value="PuuE"/>
</dbReference>
<organism evidence="6 7">
    <name type="scientific">Komagataeibacter melaceti</name>
    <dbReference type="NCBI Taxonomy" id="2766577"/>
    <lineage>
        <taxon>Bacteria</taxon>
        <taxon>Pseudomonadati</taxon>
        <taxon>Pseudomonadota</taxon>
        <taxon>Alphaproteobacteria</taxon>
        <taxon>Acetobacterales</taxon>
        <taxon>Acetobacteraceae</taxon>
        <taxon>Komagataeibacter</taxon>
    </lineage>
</organism>
<evidence type="ECO:0000256" key="1">
    <source>
        <dbReference type="ARBA" id="ARBA00003236"/>
    </source>
</evidence>
<accession>A0A371YZE9</accession>
<dbReference type="AlphaFoldDB" id="A0A371YZE9"/>
<dbReference type="OrthoDB" id="9787041at2"/>
<comment type="caution">
    <text evidence="6">The sequence shown here is derived from an EMBL/GenBank/DDBJ whole genome shotgun (WGS) entry which is preliminary data.</text>
</comment>
<dbReference type="GO" id="GO:0005975">
    <property type="term" value="P:carbohydrate metabolic process"/>
    <property type="evidence" value="ECO:0007669"/>
    <property type="project" value="InterPro"/>
</dbReference>
<comment type="function">
    <text evidence="1">Is involved in generating a small heat-stable compound (Nod), an acylated oligomer of N-acetylglucosamine, that stimulates mitosis in various plant protoplasts.</text>
</comment>
<sequence length="303" mass="33732">MSDAGVYPRDLVGYAGNPPDAKWPGGARIAVQFVINYEEGAENSVLHGDRGSEAFLSEMIGAQSIPGARAIAMESLYEYGSRAGFWRLHRIFTARSQPLTVFGVAAAMARNPAAVAAMKEAGWEIASHGLRWIDYQHVPEAVERAHIQECIALHTELTGSRPLGWYQGRTSPNTARLIAEEGGFVYDADSYADDLPYYDRSNGRAQLIVPYTLDVNDMRFVALNGFTEGEQFFNYLRDTFDTLYEEGAEKPRMMSVGLHCRVAGRPGRARAVARFLDYIAGREKVWVATRLDIARHWLEVHPA</sequence>
<dbReference type="Proteomes" id="UP000262371">
    <property type="component" value="Unassembled WGS sequence"/>
</dbReference>
<dbReference type="PANTHER" id="PTHR43123:SF1">
    <property type="entry name" value="POLYSACCHARIDE DEACETYLASE-RELATED"/>
    <property type="match status" value="1"/>
</dbReference>
<evidence type="ECO:0000256" key="3">
    <source>
        <dbReference type="ARBA" id="ARBA00020071"/>
    </source>
</evidence>
<dbReference type="RefSeq" id="WP_116703285.1">
    <property type="nucleotide sequence ID" value="NZ_QUWV01000084.1"/>
</dbReference>
<comment type="similarity">
    <text evidence="2">Belongs to the polysaccharide deacetylase family.</text>
</comment>
<evidence type="ECO:0000259" key="5">
    <source>
        <dbReference type="PROSITE" id="PS51677"/>
    </source>
</evidence>
<feature type="domain" description="NodB homology" evidence="5">
    <location>
        <begin position="71"/>
        <end position="288"/>
    </location>
</feature>